<feature type="compositionally biased region" description="Polar residues" evidence="2">
    <location>
        <begin position="47"/>
        <end position="63"/>
    </location>
</feature>
<protein>
    <submittedName>
        <fullName evidence="4">Sortase domain-bontaining protein</fullName>
    </submittedName>
</protein>
<evidence type="ECO:0000256" key="3">
    <source>
        <dbReference type="SAM" id="SignalP"/>
    </source>
</evidence>
<evidence type="ECO:0000256" key="1">
    <source>
        <dbReference type="ARBA" id="ARBA00022801"/>
    </source>
</evidence>
<evidence type="ECO:0000313" key="4">
    <source>
        <dbReference type="EMBL" id="MFC6714432.1"/>
    </source>
</evidence>
<sequence>MKTTQRNRNAALLAMAILGTAGVGGGAYTAIHAATHPVLEQAAADPSSESAATPTTGPSALSQSGLIKVPAAATQSAPALPVARATATANPDDSDGADRRAAYTGDNSGSIRNVAATIRDANTEHAANASTSKVTTLHPNRVLIPSIGVLASVIPEKVSARYLTIPAQSWRAAWYNQSADLNASTGNTVIAGHVSLGGTPGVFANLSKLNVGSLIYTSDGSGKTTAWRVATKNLYGKRALPDEVFYPATQRMLTLITCGGAMGTVAGPAGSYYGHEDNEVIQAVPVATN</sequence>
<name>A0ABW2ATS7_9MICO</name>
<organism evidence="4 5">
    <name type="scientific">Branchiibius cervicis</name>
    <dbReference type="NCBI Taxonomy" id="908252"/>
    <lineage>
        <taxon>Bacteria</taxon>
        <taxon>Bacillati</taxon>
        <taxon>Actinomycetota</taxon>
        <taxon>Actinomycetes</taxon>
        <taxon>Micrococcales</taxon>
        <taxon>Dermacoccaceae</taxon>
        <taxon>Branchiibius</taxon>
    </lineage>
</organism>
<feature type="chain" id="PRO_5046714465" evidence="3">
    <location>
        <begin position="26"/>
        <end position="289"/>
    </location>
</feature>
<keyword evidence="3" id="KW-0732">Signal</keyword>
<dbReference type="CDD" id="cd05829">
    <property type="entry name" value="Sortase_F"/>
    <property type="match status" value="1"/>
</dbReference>
<feature type="region of interest" description="Disordered" evidence="2">
    <location>
        <begin position="41"/>
        <end position="63"/>
    </location>
</feature>
<dbReference type="RefSeq" id="WP_377822840.1">
    <property type="nucleotide sequence ID" value="NZ_JBHSWJ010000002.1"/>
</dbReference>
<dbReference type="InterPro" id="IPR023365">
    <property type="entry name" value="Sortase_dom-sf"/>
</dbReference>
<dbReference type="Proteomes" id="UP001596356">
    <property type="component" value="Unassembled WGS sequence"/>
</dbReference>
<comment type="caution">
    <text evidence="4">The sequence shown here is derived from an EMBL/GenBank/DDBJ whole genome shotgun (WGS) entry which is preliminary data.</text>
</comment>
<proteinExistence type="predicted"/>
<dbReference type="EMBL" id="JBHSWJ010000002">
    <property type="protein sequence ID" value="MFC6714432.1"/>
    <property type="molecule type" value="Genomic_DNA"/>
</dbReference>
<gene>
    <name evidence="4" type="ORF">ACFQBT_11625</name>
</gene>
<dbReference type="SUPFAM" id="SSF63817">
    <property type="entry name" value="Sortase"/>
    <property type="match status" value="1"/>
</dbReference>
<dbReference type="Pfam" id="PF04203">
    <property type="entry name" value="Sortase"/>
    <property type="match status" value="1"/>
</dbReference>
<dbReference type="Gene3D" id="2.40.260.10">
    <property type="entry name" value="Sortase"/>
    <property type="match status" value="1"/>
</dbReference>
<evidence type="ECO:0000256" key="2">
    <source>
        <dbReference type="SAM" id="MobiDB-lite"/>
    </source>
</evidence>
<feature type="region of interest" description="Disordered" evidence="2">
    <location>
        <begin position="78"/>
        <end position="108"/>
    </location>
</feature>
<dbReference type="InterPro" id="IPR042001">
    <property type="entry name" value="Sortase_F"/>
</dbReference>
<accession>A0ABW2ATS7</accession>
<evidence type="ECO:0000313" key="5">
    <source>
        <dbReference type="Proteomes" id="UP001596356"/>
    </source>
</evidence>
<keyword evidence="5" id="KW-1185">Reference proteome</keyword>
<reference evidence="5" key="1">
    <citation type="journal article" date="2019" name="Int. J. Syst. Evol. Microbiol.">
        <title>The Global Catalogue of Microorganisms (GCM) 10K type strain sequencing project: providing services to taxonomists for standard genome sequencing and annotation.</title>
        <authorList>
            <consortium name="The Broad Institute Genomics Platform"/>
            <consortium name="The Broad Institute Genome Sequencing Center for Infectious Disease"/>
            <person name="Wu L."/>
            <person name="Ma J."/>
        </authorList>
    </citation>
    <scope>NUCLEOTIDE SEQUENCE [LARGE SCALE GENOMIC DNA]</scope>
    <source>
        <strain evidence="5">NBRC 106593</strain>
    </source>
</reference>
<feature type="signal peptide" evidence="3">
    <location>
        <begin position="1"/>
        <end position="25"/>
    </location>
</feature>
<keyword evidence="1" id="KW-0378">Hydrolase</keyword>
<dbReference type="InterPro" id="IPR005754">
    <property type="entry name" value="Sortase"/>
</dbReference>